<feature type="chain" id="PRO_5020607250" evidence="2">
    <location>
        <begin position="19"/>
        <end position="390"/>
    </location>
</feature>
<reference evidence="5 6" key="1">
    <citation type="submission" date="2019-04" db="EMBL/GenBank/DDBJ databases">
        <authorList>
            <person name="Li Y."/>
            <person name="Wang J."/>
        </authorList>
    </citation>
    <scope>NUCLEOTIDE SEQUENCE [LARGE SCALE GENOMIC DNA]</scope>
    <source>
        <strain evidence="5 6">DSM 14668</strain>
    </source>
</reference>
<dbReference type="Gene3D" id="3.40.50.1110">
    <property type="entry name" value="SGNH hydrolase"/>
    <property type="match status" value="1"/>
</dbReference>
<evidence type="ECO:0000256" key="2">
    <source>
        <dbReference type="SAM" id="SignalP"/>
    </source>
</evidence>
<dbReference type="PANTHER" id="PTHR37834:SF2">
    <property type="entry name" value="ESTERASE, SGNH HYDROLASE-TYPE"/>
    <property type="match status" value="1"/>
</dbReference>
<dbReference type="CDD" id="cd01831">
    <property type="entry name" value="Endoglucanase_E_like"/>
    <property type="match status" value="1"/>
</dbReference>
<evidence type="ECO:0000256" key="1">
    <source>
        <dbReference type="SAM" id="MobiDB-lite"/>
    </source>
</evidence>
<feature type="compositionally biased region" description="Gly residues" evidence="1">
    <location>
        <begin position="26"/>
        <end position="35"/>
    </location>
</feature>
<comment type="caution">
    <text evidence="5">The sequence shown here is derived from an EMBL/GenBank/DDBJ whole genome shotgun (WGS) entry which is preliminary data.</text>
</comment>
<dbReference type="InterPro" id="IPR037461">
    <property type="entry name" value="CtCE2-like_dom"/>
</dbReference>
<dbReference type="AlphaFoldDB" id="A0A4U1J2G0"/>
<name>A0A4U1J2G0_9BACT</name>
<dbReference type="Proteomes" id="UP000309215">
    <property type="component" value="Unassembled WGS sequence"/>
</dbReference>
<sequence>MQTFALASFASLALFALACSPSLGGGGTQGSGSGGSASSSGMSSSTGSSSSSGAGGGGPTAEVHFIGRFTNEADPRFAWPGSTIVARFSGTGLDVRLADAGNNHFAVVIDDGPPTDLATSSAKDTYTLAANLPAGEHTVLLEKRTESYVGVVQFKGFVPAPGGALVPTPEPWSRKIELVGDSITCGYGNTGAGPLCPFSPETEDEYSAYGALAARKLGAAHMGISYSGIGVYRDYSGATQNQMPIRFERTLADDPASTWDFSYIPDVVVVNLGTNDFAKDDPGQQYIDALSGFLDKLRGHYPNAYLLCAVGSMLSDSYPSGAMHLTKVKQHINTTLDARKAKGDTNVGFVDLGEQNAAVDGIGCDYHPSVATHQKMADKLVAAIQSAKGW</sequence>
<proteinExistence type="predicted"/>
<dbReference type="InterPro" id="IPR036514">
    <property type="entry name" value="SGNH_hydro_sf"/>
</dbReference>
<dbReference type="Pfam" id="PF13472">
    <property type="entry name" value="Lipase_GDSL_2"/>
    <property type="match status" value="1"/>
</dbReference>
<feature type="domain" description="SGNH hydrolase-type esterase" evidence="3">
    <location>
        <begin position="179"/>
        <end position="374"/>
    </location>
</feature>
<keyword evidence="2" id="KW-0732">Signal</keyword>
<dbReference type="Gene3D" id="2.60.120.260">
    <property type="entry name" value="Galactose-binding domain-like"/>
    <property type="match status" value="1"/>
</dbReference>
<dbReference type="InterPro" id="IPR040794">
    <property type="entry name" value="CE2_N"/>
</dbReference>
<accession>A0A4U1J2G0</accession>
<feature type="compositionally biased region" description="Low complexity" evidence="1">
    <location>
        <begin position="36"/>
        <end position="52"/>
    </location>
</feature>
<dbReference type="Pfam" id="PF17996">
    <property type="entry name" value="CE2_N"/>
    <property type="match status" value="1"/>
</dbReference>
<dbReference type="EMBL" id="SSMQ01000041">
    <property type="protein sequence ID" value="TKD01199.1"/>
    <property type="molecule type" value="Genomic_DNA"/>
</dbReference>
<feature type="region of interest" description="Disordered" evidence="1">
    <location>
        <begin position="26"/>
        <end position="58"/>
    </location>
</feature>
<gene>
    <name evidence="5" type="ORF">E8A74_31865</name>
</gene>
<dbReference type="InterPro" id="IPR052762">
    <property type="entry name" value="PCW_deacetylase/CE"/>
</dbReference>
<evidence type="ECO:0000313" key="5">
    <source>
        <dbReference type="EMBL" id="TKD01199.1"/>
    </source>
</evidence>
<organism evidence="5 6">
    <name type="scientific">Polyangium fumosum</name>
    <dbReference type="NCBI Taxonomy" id="889272"/>
    <lineage>
        <taxon>Bacteria</taxon>
        <taxon>Pseudomonadati</taxon>
        <taxon>Myxococcota</taxon>
        <taxon>Polyangia</taxon>
        <taxon>Polyangiales</taxon>
        <taxon>Polyangiaceae</taxon>
        <taxon>Polyangium</taxon>
    </lineage>
</organism>
<protein>
    <submittedName>
        <fullName evidence="5">Endo-1,4-beta-glucanase</fullName>
    </submittedName>
</protein>
<feature type="domain" description="Carbohydrate esterase 2 N-terminal" evidence="4">
    <location>
        <begin position="65"/>
        <end position="169"/>
    </location>
</feature>
<dbReference type="OrthoDB" id="9801375at2"/>
<dbReference type="InterPro" id="IPR013830">
    <property type="entry name" value="SGNH_hydro"/>
</dbReference>
<dbReference type="RefSeq" id="WP_136932891.1">
    <property type="nucleotide sequence ID" value="NZ_SSMQ01000041.1"/>
</dbReference>
<evidence type="ECO:0000259" key="3">
    <source>
        <dbReference type="Pfam" id="PF13472"/>
    </source>
</evidence>
<dbReference type="SUPFAM" id="SSF52266">
    <property type="entry name" value="SGNH hydrolase"/>
    <property type="match status" value="1"/>
</dbReference>
<evidence type="ECO:0000313" key="6">
    <source>
        <dbReference type="Proteomes" id="UP000309215"/>
    </source>
</evidence>
<keyword evidence="6" id="KW-1185">Reference proteome</keyword>
<feature type="signal peptide" evidence="2">
    <location>
        <begin position="1"/>
        <end position="18"/>
    </location>
</feature>
<dbReference type="GO" id="GO:0052689">
    <property type="term" value="F:carboxylic ester hydrolase activity"/>
    <property type="evidence" value="ECO:0007669"/>
    <property type="project" value="InterPro"/>
</dbReference>
<dbReference type="PANTHER" id="PTHR37834">
    <property type="entry name" value="GDSL-LIKE LIPASE/ACYLHYDROLASE DOMAIN PROTEIN (AFU_ORTHOLOGUE AFUA_2G00620)"/>
    <property type="match status" value="1"/>
</dbReference>
<evidence type="ECO:0000259" key="4">
    <source>
        <dbReference type="Pfam" id="PF17996"/>
    </source>
</evidence>